<dbReference type="Proteomes" id="UP001589833">
    <property type="component" value="Unassembled WGS sequence"/>
</dbReference>
<accession>A0ABV6NBV6</accession>
<sequence>MGNYQQDLMDIMVKKVLSKHNVTPVSDLSEEDKEKVKKVVGEIQSEVESFLENQNKTLSEQDFQSKDQPKVEAQNTTNPVVHESLQKIIKSNNDLDKVKMFLNKLK</sequence>
<proteinExistence type="predicted"/>
<reference evidence="2 3" key="1">
    <citation type="submission" date="2024-09" db="EMBL/GenBank/DDBJ databases">
        <authorList>
            <person name="Sun Q."/>
            <person name="Mori K."/>
        </authorList>
    </citation>
    <scope>NUCLEOTIDE SEQUENCE [LARGE SCALE GENOMIC DNA]</scope>
    <source>
        <strain evidence="2 3">NCAIM B.02301</strain>
    </source>
</reference>
<dbReference type="RefSeq" id="WP_273841175.1">
    <property type="nucleotide sequence ID" value="NZ_JAQQWT010000003.1"/>
</dbReference>
<organism evidence="2 3">
    <name type="scientific">Halalkalibacter alkalisediminis</name>
    <dbReference type="NCBI Taxonomy" id="935616"/>
    <lineage>
        <taxon>Bacteria</taxon>
        <taxon>Bacillati</taxon>
        <taxon>Bacillota</taxon>
        <taxon>Bacilli</taxon>
        <taxon>Bacillales</taxon>
        <taxon>Bacillaceae</taxon>
        <taxon>Halalkalibacter</taxon>
    </lineage>
</organism>
<evidence type="ECO:0000313" key="3">
    <source>
        <dbReference type="Proteomes" id="UP001589833"/>
    </source>
</evidence>
<feature type="region of interest" description="Disordered" evidence="1">
    <location>
        <begin position="54"/>
        <end position="79"/>
    </location>
</feature>
<evidence type="ECO:0000256" key="1">
    <source>
        <dbReference type="SAM" id="MobiDB-lite"/>
    </source>
</evidence>
<keyword evidence="3" id="KW-1185">Reference proteome</keyword>
<evidence type="ECO:0000313" key="2">
    <source>
        <dbReference type="EMBL" id="MFC0558129.1"/>
    </source>
</evidence>
<dbReference type="EMBL" id="JBHLTR010000004">
    <property type="protein sequence ID" value="MFC0558129.1"/>
    <property type="molecule type" value="Genomic_DNA"/>
</dbReference>
<protein>
    <submittedName>
        <fullName evidence="2">Uncharacterized protein</fullName>
    </submittedName>
</protein>
<comment type="caution">
    <text evidence="2">The sequence shown here is derived from an EMBL/GenBank/DDBJ whole genome shotgun (WGS) entry which is preliminary data.</text>
</comment>
<name>A0ABV6NBV6_9BACI</name>
<gene>
    <name evidence="2" type="ORF">ACFFH4_03590</name>
</gene>